<dbReference type="InterPro" id="IPR036781">
    <property type="entry name" value="Smr_assoc-like_sf"/>
</dbReference>
<name>A0ABS3JEV6_9BACT</name>
<protein>
    <submittedName>
        <fullName evidence="2">Smr/MutS family protein</fullName>
    </submittedName>
</protein>
<sequence length="334" mass="37169">MNIGDKVRMIRAKEQGVIVRFLSGNRVEIEIEDGFRIPVMQSELVVVSPMEAERFKPSGQAADVRDSLAPQRTATPLGTSAGQILSNVGLYLAYVPQNDRDVALHIVNNTDWDILLTVTEERDNKTRGLQSATLKAKTHSKLNEMYVMERFEQWPTLLFQALYFRPGVGQPARVPLVKRLKPRAQSFFKSKQNVPVVNQPGHLFQLDDEGSNASMSPQADSIKSALLESKSDEGTVTVAKPEAVVDLHIEKLMPGGQTGKSPGDLVDVQLRAFEKNLENAIASGMPEITFIHGVGTGKLRQELHRHLSRHPNVRFFEDAQKQKFGYGATKVTFK</sequence>
<proteinExistence type="predicted"/>
<evidence type="ECO:0000313" key="2">
    <source>
        <dbReference type="EMBL" id="MBO0947417.1"/>
    </source>
</evidence>
<dbReference type="Gene3D" id="2.60.40.1600">
    <property type="entry name" value="Smr-associated-like"/>
    <property type="match status" value="1"/>
</dbReference>
<evidence type="ECO:0000313" key="3">
    <source>
        <dbReference type="Proteomes" id="UP000664628"/>
    </source>
</evidence>
<keyword evidence="3" id="KW-1185">Reference proteome</keyword>
<dbReference type="InterPro" id="IPR036063">
    <property type="entry name" value="Smr_dom_sf"/>
</dbReference>
<dbReference type="EMBL" id="JAFMYW010000001">
    <property type="protein sequence ID" value="MBO0947417.1"/>
    <property type="molecule type" value="Genomic_DNA"/>
</dbReference>
<dbReference type="PROSITE" id="PS50828">
    <property type="entry name" value="SMR"/>
    <property type="match status" value="1"/>
</dbReference>
<dbReference type="RefSeq" id="WP_207327330.1">
    <property type="nucleotide sequence ID" value="NZ_JAFMYW010000001.1"/>
</dbReference>
<dbReference type="Proteomes" id="UP000664628">
    <property type="component" value="Unassembled WGS sequence"/>
</dbReference>
<feature type="domain" description="Smr" evidence="1">
    <location>
        <begin position="270"/>
        <end position="334"/>
    </location>
</feature>
<gene>
    <name evidence="2" type="ORF">J2I46_02400</name>
</gene>
<comment type="caution">
    <text evidence="2">The sequence shown here is derived from an EMBL/GenBank/DDBJ whole genome shotgun (WGS) entry which is preliminary data.</text>
</comment>
<dbReference type="Pfam" id="PF01713">
    <property type="entry name" value="Smr"/>
    <property type="match status" value="1"/>
</dbReference>
<accession>A0ABS3JEV6</accession>
<dbReference type="InterPro" id="IPR002625">
    <property type="entry name" value="Smr_dom"/>
</dbReference>
<dbReference type="SUPFAM" id="SSF158949">
    <property type="entry name" value="Smr-associated domain-like"/>
    <property type="match status" value="1"/>
</dbReference>
<organism evidence="2 3">
    <name type="scientific">Fibrella forsythiae</name>
    <dbReference type="NCBI Taxonomy" id="2817061"/>
    <lineage>
        <taxon>Bacteria</taxon>
        <taxon>Pseudomonadati</taxon>
        <taxon>Bacteroidota</taxon>
        <taxon>Cytophagia</taxon>
        <taxon>Cytophagales</taxon>
        <taxon>Spirosomataceae</taxon>
        <taxon>Fibrella</taxon>
    </lineage>
</organism>
<reference evidence="2 3" key="1">
    <citation type="submission" date="2021-03" db="EMBL/GenBank/DDBJ databases">
        <title>Fibrella sp. HMF5405 genome sequencing and assembly.</title>
        <authorList>
            <person name="Kang H."/>
            <person name="Kim H."/>
            <person name="Bae S."/>
            <person name="Joh K."/>
        </authorList>
    </citation>
    <scope>NUCLEOTIDE SEQUENCE [LARGE SCALE GENOMIC DNA]</scope>
    <source>
        <strain evidence="2 3">HMF5405</strain>
    </source>
</reference>
<dbReference type="Gene3D" id="3.30.1370.110">
    <property type="match status" value="1"/>
</dbReference>
<evidence type="ECO:0000259" key="1">
    <source>
        <dbReference type="PROSITE" id="PS50828"/>
    </source>
</evidence>